<proteinExistence type="predicted"/>
<keyword evidence="3" id="KW-1185">Reference proteome</keyword>
<dbReference type="PANTHER" id="PTHR32166:SF74">
    <property type="entry name" value="OS05G0256350 PROTEIN"/>
    <property type="match status" value="1"/>
</dbReference>
<dbReference type="Pfam" id="PF04937">
    <property type="entry name" value="DUF659"/>
    <property type="match status" value="1"/>
</dbReference>
<evidence type="ECO:0000313" key="3">
    <source>
        <dbReference type="Proteomes" id="UP000030689"/>
    </source>
</evidence>
<name>V4LIW6_EUTSA</name>
<reference evidence="2 3" key="1">
    <citation type="journal article" date="2013" name="Front. Plant Sci.">
        <title>The Reference Genome of the Halophytic Plant Eutrema salsugineum.</title>
        <authorList>
            <person name="Yang R."/>
            <person name="Jarvis D.E."/>
            <person name="Chen H."/>
            <person name="Beilstein M.A."/>
            <person name="Grimwood J."/>
            <person name="Jenkins J."/>
            <person name="Shu S."/>
            <person name="Prochnik S."/>
            <person name="Xin M."/>
            <person name="Ma C."/>
            <person name="Schmutz J."/>
            <person name="Wing R.A."/>
            <person name="Mitchell-Olds T."/>
            <person name="Schumaker K.S."/>
            <person name="Wang X."/>
        </authorList>
    </citation>
    <scope>NUCLEOTIDE SEQUENCE [LARGE SCALE GENOMIC DNA]</scope>
</reference>
<organism evidence="2 3">
    <name type="scientific">Eutrema salsugineum</name>
    <name type="common">Saltwater cress</name>
    <name type="synonym">Sisymbrium salsugineum</name>
    <dbReference type="NCBI Taxonomy" id="72664"/>
    <lineage>
        <taxon>Eukaryota</taxon>
        <taxon>Viridiplantae</taxon>
        <taxon>Streptophyta</taxon>
        <taxon>Embryophyta</taxon>
        <taxon>Tracheophyta</taxon>
        <taxon>Spermatophyta</taxon>
        <taxon>Magnoliopsida</taxon>
        <taxon>eudicotyledons</taxon>
        <taxon>Gunneridae</taxon>
        <taxon>Pentapetalae</taxon>
        <taxon>rosids</taxon>
        <taxon>malvids</taxon>
        <taxon>Brassicales</taxon>
        <taxon>Brassicaceae</taxon>
        <taxon>Eutremeae</taxon>
        <taxon>Eutrema</taxon>
    </lineage>
</organism>
<dbReference type="InterPro" id="IPR007021">
    <property type="entry name" value="DUF659"/>
</dbReference>
<accession>V4LIW6</accession>
<dbReference type="InterPro" id="IPR012337">
    <property type="entry name" value="RNaseH-like_sf"/>
</dbReference>
<dbReference type="SUPFAM" id="SSF53098">
    <property type="entry name" value="Ribonuclease H-like"/>
    <property type="match status" value="1"/>
</dbReference>
<evidence type="ECO:0000313" key="2">
    <source>
        <dbReference type="EMBL" id="ESQ43659.1"/>
    </source>
</evidence>
<dbReference type="OMA" id="HTSEHIF"/>
<dbReference type="PANTHER" id="PTHR32166">
    <property type="entry name" value="OSJNBA0013A04.12 PROTEIN"/>
    <property type="match status" value="1"/>
</dbReference>
<sequence length="353" mass="39887">MNPDKVKCILCGKEFSGGVHRLKLHIAHKKNVDELEEELGTLNTPHFQGPMDGFSSNINREASLATQKRQQSIHDAISKEKTHDVRQYCSRWVYHASIPFNAIENDAFRLFCEAMGQFGPGWIPPNSWTEMKRKSIMNLCVNSRGGTCFLSSKDTSKYSHTSEHIFKYIDMQVVTDNATNNVSAAKMLKEKRPTIFWSGCAAHTLDLMLEGVSKLPNFHKVIILKIFSPLVKVLRMADGEKIPSMGFVFATRILALTSSSSGCERNWRCFESVSKKIRDQNADAIFEDGNEDTVGEWIVGPCLEDQDSEANFILATQTPRVRDIYDDDFESEPEDAIDMEFEPVLYQEAGLDV</sequence>
<dbReference type="AlphaFoldDB" id="V4LIW6"/>
<dbReference type="Proteomes" id="UP000030689">
    <property type="component" value="Unassembled WGS sequence"/>
</dbReference>
<evidence type="ECO:0000259" key="1">
    <source>
        <dbReference type="Pfam" id="PF04937"/>
    </source>
</evidence>
<dbReference type="EMBL" id="KI517464">
    <property type="protein sequence ID" value="ESQ43659.1"/>
    <property type="molecule type" value="Genomic_DNA"/>
</dbReference>
<dbReference type="KEGG" id="eus:EUTSA_v10015876mg"/>
<dbReference type="eggNOG" id="ENOG502QUNQ">
    <property type="taxonomic scope" value="Eukaryota"/>
</dbReference>
<gene>
    <name evidence="2" type="ORF">EUTSA_v10015876mg</name>
</gene>
<protein>
    <recommendedName>
        <fullName evidence="1">DUF659 domain-containing protein</fullName>
    </recommendedName>
</protein>
<dbReference type="Gramene" id="ESQ43659">
    <property type="protein sequence ID" value="ESQ43659"/>
    <property type="gene ID" value="EUTSA_v10015876mg"/>
</dbReference>
<feature type="domain" description="DUF659" evidence="1">
    <location>
        <begin position="126"/>
        <end position="222"/>
    </location>
</feature>